<evidence type="ECO:0000256" key="6">
    <source>
        <dbReference type="ARBA" id="ARBA00022692"/>
    </source>
</evidence>
<keyword evidence="11" id="KW-1185">Reference proteome</keyword>
<gene>
    <name evidence="12" type="primary">LOC101488880</name>
</gene>
<evidence type="ECO:0000256" key="10">
    <source>
        <dbReference type="RuleBase" id="RU910715"/>
    </source>
</evidence>
<dbReference type="Proteomes" id="UP000087171">
    <property type="component" value="Chromosome Ca5"/>
</dbReference>
<dbReference type="InterPro" id="IPR047664">
    <property type="entry name" value="SWEET"/>
</dbReference>
<evidence type="ECO:0000313" key="12">
    <source>
        <dbReference type="RefSeq" id="XP_004501816.1"/>
    </source>
</evidence>
<evidence type="ECO:0000313" key="11">
    <source>
        <dbReference type="Proteomes" id="UP000087171"/>
    </source>
</evidence>
<feature type="transmembrane region" description="Helical" evidence="10">
    <location>
        <begin position="70"/>
        <end position="93"/>
    </location>
</feature>
<reference evidence="12" key="2">
    <citation type="submission" date="2025-08" db="UniProtKB">
        <authorList>
            <consortium name="RefSeq"/>
        </authorList>
    </citation>
    <scope>IDENTIFICATION</scope>
    <source>
        <tissue evidence="12">Etiolated seedlings</tissue>
    </source>
</reference>
<keyword evidence="9 10" id="KW-0472">Membrane</keyword>
<keyword evidence="6 10" id="KW-0812">Transmembrane</keyword>
<evidence type="ECO:0000256" key="8">
    <source>
        <dbReference type="ARBA" id="ARBA00022989"/>
    </source>
</evidence>
<feature type="transmembrane region" description="Helical" evidence="10">
    <location>
        <begin position="164"/>
        <end position="186"/>
    </location>
</feature>
<proteinExistence type="inferred from homology"/>
<evidence type="ECO:0000256" key="1">
    <source>
        <dbReference type="ARBA" id="ARBA00004651"/>
    </source>
</evidence>
<feature type="transmembrane region" description="Helical" evidence="10">
    <location>
        <begin position="12"/>
        <end position="34"/>
    </location>
</feature>
<dbReference type="KEGG" id="cam:101488880"/>
<feature type="transmembrane region" description="Helical" evidence="10">
    <location>
        <begin position="131"/>
        <end position="152"/>
    </location>
</feature>
<comment type="similarity">
    <text evidence="2 10">Belongs to the SWEET sugar transporter family.</text>
</comment>
<dbReference type="AlphaFoldDB" id="A0A1S2YBD4"/>
<keyword evidence="8 10" id="KW-1133">Transmembrane helix</keyword>
<comment type="function">
    <text evidence="10">Mediates both low-affinity uptake and efflux of sugar across the membrane.</text>
</comment>
<dbReference type="OrthoDB" id="409725at2759"/>
<comment type="subcellular location">
    <subcellularLocation>
        <location evidence="1 10">Cell membrane</location>
        <topology evidence="1 10">Multi-pass membrane protein</topology>
    </subcellularLocation>
</comment>
<feature type="transmembrane region" description="Helical" evidence="10">
    <location>
        <begin position="105"/>
        <end position="125"/>
    </location>
</feature>
<dbReference type="PaxDb" id="3827-XP_004501816.1"/>
<dbReference type="GO" id="GO:0008515">
    <property type="term" value="F:sucrose transmembrane transporter activity"/>
    <property type="evidence" value="ECO:0007669"/>
    <property type="project" value="UniProtKB-ARBA"/>
</dbReference>
<protein>
    <recommendedName>
        <fullName evidence="10">Bidirectional sugar transporter SWEET</fullName>
    </recommendedName>
</protein>
<dbReference type="RefSeq" id="XP_004501816.1">
    <property type="nucleotide sequence ID" value="XM_004501759.3"/>
</dbReference>
<dbReference type="STRING" id="3827.A0A1S2YBD4"/>
<dbReference type="GO" id="GO:0051119">
    <property type="term" value="F:sugar transmembrane transporter activity"/>
    <property type="evidence" value="ECO:0007669"/>
    <property type="project" value="InterPro"/>
</dbReference>
<dbReference type="Gene3D" id="1.20.1280.290">
    <property type="match status" value="2"/>
</dbReference>
<evidence type="ECO:0000256" key="2">
    <source>
        <dbReference type="ARBA" id="ARBA00007809"/>
    </source>
</evidence>
<evidence type="ECO:0000256" key="5">
    <source>
        <dbReference type="ARBA" id="ARBA00022597"/>
    </source>
</evidence>
<dbReference type="PANTHER" id="PTHR10791">
    <property type="entry name" value="RAG1-ACTIVATING PROTEIN 1"/>
    <property type="match status" value="1"/>
</dbReference>
<organism evidence="11 12">
    <name type="scientific">Cicer arietinum</name>
    <name type="common">Chickpea</name>
    <name type="synonym">Garbanzo</name>
    <dbReference type="NCBI Taxonomy" id="3827"/>
    <lineage>
        <taxon>Eukaryota</taxon>
        <taxon>Viridiplantae</taxon>
        <taxon>Streptophyta</taxon>
        <taxon>Embryophyta</taxon>
        <taxon>Tracheophyta</taxon>
        <taxon>Spermatophyta</taxon>
        <taxon>Magnoliopsida</taxon>
        <taxon>eudicotyledons</taxon>
        <taxon>Gunneridae</taxon>
        <taxon>Pentapetalae</taxon>
        <taxon>rosids</taxon>
        <taxon>fabids</taxon>
        <taxon>Fabales</taxon>
        <taxon>Fabaceae</taxon>
        <taxon>Papilionoideae</taxon>
        <taxon>50 kb inversion clade</taxon>
        <taxon>NPAAA clade</taxon>
        <taxon>Hologalegina</taxon>
        <taxon>IRL clade</taxon>
        <taxon>Cicereae</taxon>
        <taxon>Cicer</taxon>
    </lineage>
</organism>
<keyword evidence="7" id="KW-0677">Repeat</keyword>
<feature type="transmembrane region" description="Helical" evidence="10">
    <location>
        <begin position="192"/>
        <end position="213"/>
    </location>
</feature>
<keyword evidence="3 10" id="KW-0813">Transport</keyword>
<dbReference type="InterPro" id="IPR004316">
    <property type="entry name" value="SWEET_rpt"/>
</dbReference>
<sequence length="262" mass="29222">MISHRESLAFIFGILGNAISFMVFLAPVPTFYQIYKKKSTEGFQSIPYVVALLSAMLWIYYALAKREHSFLLLTINTFGVGVESLYIAIFLVCASHKARLSTIKLLVLCNVFGFGGMVVSTLYLTKASERISIIGWVCLVFNIGVFASPLGIIKKVIETRSVAFMPLSLSFFLSLNAIMWFFYGFLLNDYYIALPNTLGFLFGIVQMVIYLIYKNSNEVDPKKLQELNGHIIDIVKMGTNTMVISGPNQVANSGDENPNNGK</sequence>
<accession>A0A1S2YBD4</accession>
<evidence type="ECO:0000256" key="7">
    <source>
        <dbReference type="ARBA" id="ARBA00022737"/>
    </source>
</evidence>
<dbReference type="FunFam" id="1.20.1280.290:FF:000003">
    <property type="entry name" value="Bidirectional sugar transporter SWEET"/>
    <property type="match status" value="1"/>
</dbReference>
<dbReference type="Pfam" id="PF03083">
    <property type="entry name" value="MtN3_slv"/>
    <property type="match status" value="2"/>
</dbReference>
<dbReference type="eggNOG" id="KOG1623">
    <property type="taxonomic scope" value="Eukaryota"/>
</dbReference>
<dbReference type="GeneID" id="101488880"/>
<dbReference type="PANTHER" id="PTHR10791:SF163">
    <property type="entry name" value="BIDIRECTIONAL SUGAR TRANSPORTER SWEET"/>
    <property type="match status" value="1"/>
</dbReference>
<name>A0A1S2YBD4_CICAR</name>
<feature type="transmembrane region" description="Helical" evidence="10">
    <location>
        <begin position="46"/>
        <end position="64"/>
    </location>
</feature>
<reference evidence="11" key="1">
    <citation type="journal article" date="2013" name="Nat. Biotechnol.">
        <title>Draft genome sequence of chickpea (Cicer arietinum) provides a resource for trait improvement.</title>
        <authorList>
            <person name="Varshney R.K."/>
            <person name="Song C."/>
            <person name="Saxena R.K."/>
            <person name="Azam S."/>
            <person name="Yu S."/>
            <person name="Sharpe A.G."/>
            <person name="Cannon S."/>
            <person name="Baek J."/>
            <person name="Rosen B.D."/>
            <person name="Tar'an B."/>
            <person name="Millan T."/>
            <person name="Zhang X."/>
            <person name="Ramsay L.D."/>
            <person name="Iwata A."/>
            <person name="Wang Y."/>
            <person name="Nelson W."/>
            <person name="Farmer A.D."/>
            <person name="Gaur P.M."/>
            <person name="Soderlund C."/>
            <person name="Penmetsa R.V."/>
            <person name="Xu C."/>
            <person name="Bharti A.K."/>
            <person name="He W."/>
            <person name="Winter P."/>
            <person name="Zhao S."/>
            <person name="Hane J.K."/>
            <person name="Carrasquilla-Garcia N."/>
            <person name="Condie J.A."/>
            <person name="Upadhyaya H.D."/>
            <person name="Luo M.C."/>
            <person name="Thudi M."/>
            <person name="Gowda C.L."/>
            <person name="Singh N.P."/>
            <person name="Lichtenzveig J."/>
            <person name="Gali K.K."/>
            <person name="Rubio J."/>
            <person name="Nadarajan N."/>
            <person name="Dolezel J."/>
            <person name="Bansal K.C."/>
            <person name="Xu X."/>
            <person name="Edwards D."/>
            <person name="Zhang G."/>
            <person name="Kahl G."/>
            <person name="Gil J."/>
            <person name="Singh K.B."/>
            <person name="Datta S.K."/>
            <person name="Jackson S.A."/>
            <person name="Wang J."/>
            <person name="Cook D.R."/>
        </authorList>
    </citation>
    <scope>NUCLEOTIDE SEQUENCE [LARGE SCALE GENOMIC DNA]</scope>
    <source>
        <strain evidence="11">cv. CDC Frontier</strain>
    </source>
</reference>
<evidence type="ECO:0000256" key="3">
    <source>
        <dbReference type="ARBA" id="ARBA00022448"/>
    </source>
</evidence>
<dbReference type="FunFam" id="1.20.1280.290:FF:000001">
    <property type="entry name" value="Bidirectional sugar transporter SWEET"/>
    <property type="match status" value="1"/>
</dbReference>
<evidence type="ECO:0000256" key="9">
    <source>
        <dbReference type="ARBA" id="ARBA00023136"/>
    </source>
</evidence>
<keyword evidence="5 10" id="KW-0762">Sugar transport</keyword>
<evidence type="ECO:0000256" key="4">
    <source>
        <dbReference type="ARBA" id="ARBA00022475"/>
    </source>
</evidence>
<keyword evidence="4" id="KW-1003">Cell membrane</keyword>
<dbReference type="GO" id="GO:0005886">
    <property type="term" value="C:plasma membrane"/>
    <property type="evidence" value="ECO:0007669"/>
    <property type="project" value="UniProtKB-SubCell"/>
</dbReference>